<feature type="compositionally biased region" description="Basic and acidic residues" evidence="4">
    <location>
        <begin position="984"/>
        <end position="994"/>
    </location>
</feature>
<dbReference type="GO" id="GO:0051056">
    <property type="term" value="P:regulation of small GTPase mediated signal transduction"/>
    <property type="evidence" value="ECO:0007669"/>
    <property type="project" value="InterPro"/>
</dbReference>
<sequence>MNSDINMYLGREKAGIMRKRALLLRKGCSFEITSSASEDLGCRRGEFSRKHYGSVELLISSDADGAIQRAGRFRVENGSIDETSDYTPGTWRRTDVHLENPEYHTRWYFKYFLGKVHQNYVGTDAEKNPFFLSVVLSDQNNQRVPQYRAILWRRTGTLKISLPYSPTKTLSVKSILSAMNVDRFEKGPREILNPEIQKELLVLEEQEGSVNFKFGVLYAKDGQLTDDEMFSNESGSETFDRFLNLLGDSICLQGWAGYRGGLDTKNDTTGINSIYTVYQGHELMFHVSTMLPYSKENKQQVERKRHIGNDIVTIVFQEGDDTSPSFKPSMIRSHFTHIFALVRYNSQNDSYRLKIFSEESVPLFGPPLPTPPVFTDHQEFRDFLLVKLINGEKATLETPTFAQKRQRTLDMLIRSLYQDLMPDMPKVPFSPQNMLNRRSFSDVLPESPKSARKKEEARQAEFVRVGQALKLKTIVRGDAPTSLVTTGLCRKEPWESQSFCSSFPYDIVCGDSWGQSLLVATEIAPLSFLLASDPLFSSADSPTLPPVQVFDKTLTVKQMHVLEPQDLLIARADKGKDARLYVYRLSTLKRGIEERQLVRTKCDSRENKLEKTKGCHLYSINTHHGVELRIVVAIRNKLLLITRKQSRLDCLSSIATVTGTTDSPVEDFQYIREICLCDSPVVMALVDGPTGENDHMICVAYRHQFDLINESTGDAYRLHHVDSNRVNFVAAIDVYEDGEAGLLLCYNNICIYKKVCPFNGATPMIQPNTSEFHFSWNQMPNAIVCAFPYILAFTTDSIEIRLVVNGNLVYTAVVPELQLTASRSDIYFISSAPINSASNCSSRDTSSQSSPQTPTGYEMPVFPSPLGDDCIRIPYGTKLSLYMSKDSEGEAPSKHIYKIPLSNLIGRSIERPLKSPLVNKVLTAPAPSVIGPTPIIASTTSLSLSRMEIKEIASRTRKELLGLTEEPSSKADGNSVKQRRMSKKTKEEDQKRTAEISTTEQVGMESVDGETDVQQLCSSGSEMEPRDDSPPTTSPFTFSTSFEEDILDLK</sequence>
<dbReference type="FunFam" id="3.40.50.11210:FF:000006">
    <property type="entry name" value="GTPase-activating Rap/Ran-GAP domain-like protein 3 isoform X1"/>
    <property type="match status" value="1"/>
</dbReference>
<feature type="compositionally biased region" description="Polar residues" evidence="4">
    <location>
        <begin position="1012"/>
        <end position="1021"/>
    </location>
</feature>
<dbReference type="AlphaFoldDB" id="A0A9R0AXQ5"/>
<evidence type="ECO:0000256" key="1">
    <source>
        <dbReference type="ARBA" id="ARBA00022468"/>
    </source>
</evidence>
<dbReference type="RefSeq" id="XP_042612261.1">
    <property type="nucleotide sequence ID" value="XM_042756327.1"/>
</dbReference>
<evidence type="ECO:0000256" key="2">
    <source>
        <dbReference type="ARBA" id="ARBA00060925"/>
    </source>
</evidence>
<comment type="similarity">
    <text evidence="2">Belongs to the GARNL3 family.</text>
</comment>
<dbReference type="Pfam" id="PF00780">
    <property type="entry name" value="CNH"/>
    <property type="match status" value="1"/>
</dbReference>
<dbReference type="PANTHER" id="PTHR15711">
    <property type="entry name" value="RAP GTPASE-ACTIVATING PROTEIN"/>
    <property type="match status" value="1"/>
</dbReference>
<feature type="compositionally biased region" description="Low complexity" evidence="4">
    <location>
        <begin position="838"/>
        <end position="850"/>
    </location>
</feature>
<dbReference type="GO" id="GO:0005096">
    <property type="term" value="F:GTPase activator activity"/>
    <property type="evidence" value="ECO:0007669"/>
    <property type="project" value="UniProtKB-KW"/>
</dbReference>
<dbReference type="OrthoDB" id="2499658at2759"/>
<feature type="region of interest" description="Disordered" evidence="4">
    <location>
        <begin position="836"/>
        <end position="856"/>
    </location>
</feature>
<dbReference type="PANTHER" id="PTHR15711:SF62">
    <property type="entry name" value="GTPASE-ACTIVATING RAP_RAN-GAP DOMAIN-LIKE PROTEIN 3"/>
    <property type="match status" value="1"/>
</dbReference>
<dbReference type="KEGG" id="ccar:109090648"/>
<feature type="domain" description="CNH" evidence="6">
    <location>
        <begin position="504"/>
        <end position="827"/>
    </location>
</feature>
<dbReference type="InterPro" id="IPR000331">
    <property type="entry name" value="Rap/Ran_GAP_dom"/>
</dbReference>
<accession>A0A9R0AXQ5</accession>
<name>A0A9R0AXQ5_CYPCA</name>
<evidence type="ECO:0000259" key="6">
    <source>
        <dbReference type="PROSITE" id="PS50219"/>
    </source>
</evidence>
<feature type="compositionally biased region" description="Low complexity" evidence="4">
    <location>
        <begin position="1030"/>
        <end position="1041"/>
    </location>
</feature>
<dbReference type="GeneID" id="109090648"/>
<evidence type="ECO:0000259" key="5">
    <source>
        <dbReference type="PROSITE" id="PS50085"/>
    </source>
</evidence>
<dbReference type="InterPro" id="IPR050989">
    <property type="entry name" value="Rap1_Ran_GAP"/>
</dbReference>
<organism evidence="7">
    <name type="scientific">Cyprinus carpio</name>
    <name type="common">Common carp</name>
    <dbReference type="NCBI Taxonomy" id="7962"/>
    <lineage>
        <taxon>Eukaryota</taxon>
        <taxon>Metazoa</taxon>
        <taxon>Chordata</taxon>
        <taxon>Craniata</taxon>
        <taxon>Vertebrata</taxon>
        <taxon>Euteleostomi</taxon>
        <taxon>Actinopterygii</taxon>
        <taxon>Neopterygii</taxon>
        <taxon>Teleostei</taxon>
        <taxon>Ostariophysi</taxon>
        <taxon>Cypriniformes</taxon>
        <taxon>Cyprinidae</taxon>
        <taxon>Cyprininae</taxon>
        <taxon>Cyprinus</taxon>
    </lineage>
</organism>
<dbReference type="Proteomes" id="UP001155660">
    <property type="component" value="Chromosome A5"/>
</dbReference>
<reference evidence="7" key="1">
    <citation type="submission" date="2025-08" db="UniProtKB">
        <authorList>
            <consortium name="RefSeq"/>
        </authorList>
    </citation>
    <scope>IDENTIFICATION</scope>
    <source>
        <tissue evidence="7">Muscle</tissue>
    </source>
</reference>
<evidence type="ECO:0000256" key="3">
    <source>
        <dbReference type="ARBA" id="ARBA00069072"/>
    </source>
</evidence>
<proteinExistence type="inferred from homology"/>
<dbReference type="Pfam" id="PF21022">
    <property type="entry name" value="Rap-GAP_dimer"/>
    <property type="match status" value="1"/>
</dbReference>
<keyword evidence="1" id="KW-0343">GTPase activation</keyword>
<dbReference type="PROSITE" id="PS50085">
    <property type="entry name" value="RAPGAP"/>
    <property type="match status" value="1"/>
</dbReference>
<dbReference type="InterPro" id="IPR001180">
    <property type="entry name" value="CNH_dom"/>
</dbReference>
<evidence type="ECO:0000256" key="4">
    <source>
        <dbReference type="SAM" id="MobiDB-lite"/>
    </source>
</evidence>
<dbReference type="PROSITE" id="PS50219">
    <property type="entry name" value="CNH"/>
    <property type="match status" value="1"/>
</dbReference>
<evidence type="ECO:0000313" key="7">
    <source>
        <dbReference type="RefSeq" id="XP_042612261.1"/>
    </source>
</evidence>
<dbReference type="SMR" id="A0A9R0AXQ5"/>
<protein>
    <recommendedName>
        <fullName evidence="3">GTPase-activating Rap/Ran-GAP domain-like protein 3</fullName>
    </recommendedName>
</protein>
<feature type="region of interest" description="Disordered" evidence="4">
    <location>
        <begin position="960"/>
        <end position="1050"/>
    </location>
</feature>
<dbReference type="Pfam" id="PF02145">
    <property type="entry name" value="Rap_GAP"/>
    <property type="match status" value="1"/>
</dbReference>
<feature type="domain" description="Rap-GAP" evidence="5">
    <location>
        <begin position="200"/>
        <end position="416"/>
    </location>
</feature>
<gene>
    <name evidence="7" type="primary">LOC109090648</name>
</gene>